<name>L9VKT4_9EURY</name>
<protein>
    <submittedName>
        <fullName evidence="3">3-ketoacyl-ACP reductase</fullName>
    </submittedName>
</protein>
<dbReference type="OrthoDB" id="281764at2157"/>
<organism evidence="3 4">
    <name type="scientific">Natronorubrum tibetense GA33</name>
    <dbReference type="NCBI Taxonomy" id="1114856"/>
    <lineage>
        <taxon>Archaea</taxon>
        <taxon>Methanobacteriati</taxon>
        <taxon>Methanobacteriota</taxon>
        <taxon>Stenosarchaea group</taxon>
        <taxon>Halobacteria</taxon>
        <taxon>Halobacteriales</taxon>
        <taxon>Natrialbaceae</taxon>
        <taxon>Natronorubrum</taxon>
    </lineage>
</organism>
<evidence type="ECO:0000313" key="4">
    <source>
        <dbReference type="Proteomes" id="UP000011599"/>
    </source>
</evidence>
<dbReference type="Pfam" id="PF00106">
    <property type="entry name" value="adh_short"/>
    <property type="match status" value="1"/>
</dbReference>
<dbReference type="PRINTS" id="PR00081">
    <property type="entry name" value="GDHRDH"/>
</dbReference>
<dbReference type="GO" id="GO:0032787">
    <property type="term" value="P:monocarboxylic acid metabolic process"/>
    <property type="evidence" value="ECO:0007669"/>
    <property type="project" value="UniProtKB-ARBA"/>
</dbReference>
<dbReference type="PROSITE" id="PS00061">
    <property type="entry name" value="ADH_SHORT"/>
    <property type="match status" value="1"/>
</dbReference>
<dbReference type="Proteomes" id="UP000011599">
    <property type="component" value="Unassembled WGS sequence"/>
</dbReference>
<dbReference type="SUPFAM" id="SSF51735">
    <property type="entry name" value="NAD(P)-binding Rossmann-fold domains"/>
    <property type="match status" value="1"/>
</dbReference>
<dbReference type="RefSeq" id="WP_006092064.1">
    <property type="nucleotide sequence ID" value="NZ_AOHW01000045.1"/>
</dbReference>
<comment type="similarity">
    <text evidence="1 2">Belongs to the short-chain dehydrogenases/reductases (SDR) family.</text>
</comment>
<evidence type="ECO:0000256" key="2">
    <source>
        <dbReference type="RuleBase" id="RU000363"/>
    </source>
</evidence>
<dbReference type="PRINTS" id="PR00080">
    <property type="entry name" value="SDRFAMILY"/>
</dbReference>
<proteinExistence type="inferred from homology"/>
<dbReference type="PANTHER" id="PTHR42879:SF2">
    <property type="entry name" value="3-OXOACYL-[ACYL-CARRIER-PROTEIN] REDUCTASE FABG"/>
    <property type="match status" value="1"/>
</dbReference>
<dbReference type="FunFam" id="3.40.50.720:FF:000084">
    <property type="entry name" value="Short-chain dehydrogenase reductase"/>
    <property type="match status" value="1"/>
</dbReference>
<accession>L9VKT4</accession>
<dbReference type="eggNOG" id="arCOG01259">
    <property type="taxonomic scope" value="Archaea"/>
</dbReference>
<evidence type="ECO:0000313" key="3">
    <source>
        <dbReference type="EMBL" id="ELY37759.1"/>
    </source>
</evidence>
<dbReference type="EMBL" id="AOHW01000045">
    <property type="protein sequence ID" value="ELY37759.1"/>
    <property type="molecule type" value="Genomic_DNA"/>
</dbReference>
<dbReference type="Gene3D" id="3.40.50.720">
    <property type="entry name" value="NAD(P)-binding Rossmann-like Domain"/>
    <property type="match status" value="1"/>
</dbReference>
<dbReference type="InterPro" id="IPR050259">
    <property type="entry name" value="SDR"/>
</dbReference>
<evidence type="ECO:0000256" key="1">
    <source>
        <dbReference type="ARBA" id="ARBA00006484"/>
    </source>
</evidence>
<dbReference type="STRING" id="1114856.GCA_000383975_04228"/>
<sequence>MMDEISLDGRTAIVTGGGRGIGRQIALEFADRGVDVVVAARSEDEITDVASMIDERGGEAVAVPTDITVTDDVGTLFERAREAYDQVDILINNAGISVNETIWSLSDEEWQNVIDVNLSGTFRCTREALTGGMLERDEGTIINMSSLSGKVGFTQTGPYTASKHGVQGLTNVLSKELKETDIRVSAVCPGQVKTELTDDIVAVDRLETDDITDIVLFLATRPPSVYIPKIVAVPPESIPLVRH</sequence>
<gene>
    <name evidence="3" type="ORF">C496_19665</name>
</gene>
<dbReference type="CDD" id="cd05233">
    <property type="entry name" value="SDR_c"/>
    <property type="match status" value="1"/>
</dbReference>
<dbReference type="PATRIC" id="fig|1114856.3.peg.4064"/>
<dbReference type="InterPro" id="IPR020904">
    <property type="entry name" value="Sc_DH/Rdtase_CS"/>
</dbReference>
<dbReference type="AlphaFoldDB" id="L9VKT4"/>
<dbReference type="InterPro" id="IPR036291">
    <property type="entry name" value="NAD(P)-bd_dom_sf"/>
</dbReference>
<comment type="caution">
    <text evidence="3">The sequence shown here is derived from an EMBL/GenBank/DDBJ whole genome shotgun (WGS) entry which is preliminary data.</text>
</comment>
<reference evidence="3 4" key="1">
    <citation type="journal article" date="2014" name="PLoS Genet.">
        <title>Phylogenetically driven sequencing of extremely halophilic archaea reveals strategies for static and dynamic osmo-response.</title>
        <authorList>
            <person name="Becker E.A."/>
            <person name="Seitzer P.M."/>
            <person name="Tritt A."/>
            <person name="Larsen D."/>
            <person name="Krusor M."/>
            <person name="Yao A.I."/>
            <person name="Wu D."/>
            <person name="Madern D."/>
            <person name="Eisen J.A."/>
            <person name="Darling A.E."/>
            <person name="Facciotti M.T."/>
        </authorList>
    </citation>
    <scope>NUCLEOTIDE SEQUENCE [LARGE SCALE GENOMIC DNA]</scope>
    <source>
        <strain evidence="3 4">GA33</strain>
    </source>
</reference>
<keyword evidence="4" id="KW-1185">Reference proteome</keyword>
<dbReference type="InterPro" id="IPR002347">
    <property type="entry name" value="SDR_fam"/>
</dbReference>
<dbReference type="PANTHER" id="PTHR42879">
    <property type="entry name" value="3-OXOACYL-(ACYL-CARRIER-PROTEIN) REDUCTASE"/>
    <property type="match status" value="1"/>
</dbReference>